<dbReference type="PANTHER" id="PTHR30627:SF1">
    <property type="entry name" value="PEPTIDOGLYCAN D,D-TRANSPEPTIDASE FTSI"/>
    <property type="match status" value="1"/>
</dbReference>
<dbReference type="Proteomes" id="UP001500631">
    <property type="component" value="Unassembled WGS sequence"/>
</dbReference>
<dbReference type="EMBL" id="BAABKE010000004">
    <property type="protein sequence ID" value="GAA5099997.1"/>
    <property type="molecule type" value="Genomic_DNA"/>
</dbReference>
<dbReference type="Pfam" id="PF00905">
    <property type="entry name" value="Transpeptidase"/>
    <property type="match status" value="1"/>
</dbReference>
<dbReference type="Gene3D" id="3.30.450.330">
    <property type="match status" value="1"/>
</dbReference>
<evidence type="ECO:0000256" key="2">
    <source>
        <dbReference type="ARBA" id="ARBA00022645"/>
    </source>
</evidence>
<proteinExistence type="predicted"/>
<dbReference type="SUPFAM" id="SSF56601">
    <property type="entry name" value="beta-lactamase/transpeptidase-like"/>
    <property type="match status" value="1"/>
</dbReference>
<sequence>MANTKLDKVQPSVKNTRRVIVLGIFYVLGFLLFISAFGLQIVEQQFLQTQGNNRVIRTVEIPAVRGIIMDRNEESLAVSTEVHSVWADPYVLLDYSEYFPDLARALQMDESHLNELIRKREQSRFVWLKRQLPPHETNTLAKLNLPGIYIETEYKRFYPDAEMTAQLLGFTNSEDVGIEGIELTFDDHLKGKMGRKQVIRDTKNRVIEQLRVVEPAVAGNDLELTIDRRIQLAAYQALKSAIIEHQAKSGAVMVVDAWTGEVLALVSQPSGNPNNLQHRIPELMKNRAISDTYEPGSTIKPFVVALGLESRKWKPDTVVETGYQFKVNGNSIKDVSKSNSMNLITVLVKSSNIGVAKIALSLPPDILWSLYKNLGIGTRTSLGIKGEQSGRLGSVKPWQRNAFEHATKSFGYGISVNTAQLTQMFSVFANDGVLQPLRIVKKSPKDSQQTAQRIFSKGVNETMVYMLERVITDNPTTKAKVANYRVAGKSGTARKIENGRYSSSKHRAFYAGFGPVSNPRYVVVVMIDEPSKGQYYGGAVAGPVFSSIMGDTLRILNIKPDGLTELPKLQLISN</sequence>
<evidence type="ECO:0000259" key="5">
    <source>
        <dbReference type="Pfam" id="PF00905"/>
    </source>
</evidence>
<comment type="subcellular location">
    <subcellularLocation>
        <location evidence="1">Membrane</location>
    </subcellularLocation>
</comment>
<keyword evidence="2" id="KW-0378">Hydrolase</keyword>
<dbReference type="Gene3D" id="3.40.710.10">
    <property type="entry name" value="DD-peptidase/beta-lactamase superfamily"/>
    <property type="match status" value="1"/>
</dbReference>
<dbReference type="PANTHER" id="PTHR30627">
    <property type="entry name" value="PEPTIDOGLYCAN D,D-TRANSPEPTIDASE"/>
    <property type="match status" value="1"/>
</dbReference>
<evidence type="ECO:0000256" key="1">
    <source>
        <dbReference type="ARBA" id="ARBA00004370"/>
    </source>
</evidence>
<keyword evidence="2" id="KW-0645">Protease</keyword>
<keyword evidence="4" id="KW-0812">Transmembrane</keyword>
<feature type="transmembrane region" description="Helical" evidence="4">
    <location>
        <begin position="20"/>
        <end position="42"/>
    </location>
</feature>
<dbReference type="InterPro" id="IPR050515">
    <property type="entry name" value="Beta-lactam/transpept"/>
</dbReference>
<dbReference type="Gene3D" id="3.90.1310.10">
    <property type="entry name" value="Penicillin-binding protein 2a (Domain 2)"/>
    <property type="match status" value="1"/>
</dbReference>
<dbReference type="SUPFAM" id="SSF56519">
    <property type="entry name" value="Penicillin binding protein dimerisation domain"/>
    <property type="match status" value="1"/>
</dbReference>
<evidence type="ECO:0000256" key="3">
    <source>
        <dbReference type="ARBA" id="ARBA00023136"/>
    </source>
</evidence>
<organism evidence="7 8">
    <name type="scientific">Wohlfahrtiimonas larvae</name>
    <dbReference type="NCBI Taxonomy" id="1157986"/>
    <lineage>
        <taxon>Bacteria</taxon>
        <taxon>Pseudomonadati</taxon>
        <taxon>Pseudomonadota</taxon>
        <taxon>Gammaproteobacteria</taxon>
        <taxon>Cardiobacteriales</taxon>
        <taxon>Ignatzschineriaceae</taxon>
        <taxon>Wohlfahrtiimonas</taxon>
    </lineage>
</organism>
<dbReference type="InterPro" id="IPR005311">
    <property type="entry name" value="PBP_dimer"/>
</dbReference>
<feature type="domain" description="Penicillin-binding protein transpeptidase" evidence="5">
    <location>
        <begin position="250"/>
        <end position="549"/>
    </location>
</feature>
<evidence type="ECO:0000313" key="7">
    <source>
        <dbReference type="EMBL" id="GAA5099997.1"/>
    </source>
</evidence>
<keyword evidence="2" id="KW-0121">Carboxypeptidase</keyword>
<feature type="domain" description="Penicillin-binding protein dimerisation" evidence="6">
    <location>
        <begin position="61"/>
        <end position="210"/>
    </location>
</feature>
<accession>A0ABP9MSY0</accession>
<keyword evidence="8" id="KW-1185">Reference proteome</keyword>
<protein>
    <submittedName>
        <fullName evidence="7">Penicillin-binding protein 2</fullName>
    </submittedName>
</protein>
<keyword evidence="3 4" id="KW-0472">Membrane</keyword>
<dbReference type="InterPro" id="IPR001460">
    <property type="entry name" value="PCN-bd_Tpept"/>
</dbReference>
<dbReference type="InterPro" id="IPR036138">
    <property type="entry name" value="PBP_dimer_sf"/>
</dbReference>
<evidence type="ECO:0000313" key="8">
    <source>
        <dbReference type="Proteomes" id="UP001500631"/>
    </source>
</evidence>
<dbReference type="InterPro" id="IPR012338">
    <property type="entry name" value="Beta-lactam/transpept-like"/>
</dbReference>
<gene>
    <name evidence="7" type="ORF">GCM10023338_14270</name>
</gene>
<reference evidence="8" key="1">
    <citation type="journal article" date="2019" name="Int. J. Syst. Evol. Microbiol.">
        <title>The Global Catalogue of Microorganisms (GCM) 10K type strain sequencing project: providing services to taxonomists for standard genome sequencing and annotation.</title>
        <authorList>
            <consortium name="The Broad Institute Genomics Platform"/>
            <consortium name="The Broad Institute Genome Sequencing Center for Infectious Disease"/>
            <person name="Wu L."/>
            <person name="Ma J."/>
        </authorList>
    </citation>
    <scope>NUCLEOTIDE SEQUENCE [LARGE SCALE GENOMIC DNA]</scope>
    <source>
        <strain evidence="8">JCM 18424</strain>
    </source>
</reference>
<evidence type="ECO:0000259" key="6">
    <source>
        <dbReference type="Pfam" id="PF03717"/>
    </source>
</evidence>
<comment type="caution">
    <text evidence="7">The sequence shown here is derived from an EMBL/GenBank/DDBJ whole genome shotgun (WGS) entry which is preliminary data.</text>
</comment>
<name>A0ABP9MSY0_9GAMM</name>
<keyword evidence="4" id="KW-1133">Transmembrane helix</keyword>
<dbReference type="Pfam" id="PF03717">
    <property type="entry name" value="PBP_dimer"/>
    <property type="match status" value="1"/>
</dbReference>
<dbReference type="RefSeq" id="WP_077925510.1">
    <property type="nucleotide sequence ID" value="NZ_BAABKE010000004.1"/>
</dbReference>
<evidence type="ECO:0000256" key="4">
    <source>
        <dbReference type="SAM" id="Phobius"/>
    </source>
</evidence>